<evidence type="ECO:0000256" key="4">
    <source>
        <dbReference type="ARBA" id="ARBA00022505"/>
    </source>
</evidence>
<evidence type="ECO:0000313" key="11">
    <source>
        <dbReference type="Proteomes" id="UP001372244"/>
    </source>
</evidence>
<dbReference type="SUPFAM" id="SSF63867">
    <property type="entry name" value="MoeA C-terminal domain-like"/>
    <property type="match status" value="1"/>
</dbReference>
<dbReference type="Pfam" id="PF03454">
    <property type="entry name" value="MoeA_C"/>
    <property type="match status" value="1"/>
</dbReference>
<dbReference type="RefSeq" id="WP_269953247.1">
    <property type="nucleotide sequence ID" value="NZ_CP175776.1"/>
</dbReference>
<evidence type="ECO:0000256" key="8">
    <source>
        <dbReference type="SAM" id="MobiDB-lite"/>
    </source>
</evidence>
<protein>
    <recommendedName>
        <fullName evidence="7">Molybdopterin molybdenumtransferase</fullName>
        <ecNumber evidence="7">2.10.1.1</ecNumber>
    </recommendedName>
</protein>
<evidence type="ECO:0000256" key="1">
    <source>
        <dbReference type="ARBA" id="ARBA00002901"/>
    </source>
</evidence>
<dbReference type="NCBIfam" id="NF045515">
    <property type="entry name" value="Glp_gephyrin"/>
    <property type="match status" value="1"/>
</dbReference>
<dbReference type="PANTHER" id="PTHR10192">
    <property type="entry name" value="MOLYBDOPTERIN BIOSYNTHESIS PROTEIN"/>
    <property type="match status" value="1"/>
</dbReference>
<feature type="compositionally biased region" description="Acidic residues" evidence="8">
    <location>
        <begin position="77"/>
        <end position="87"/>
    </location>
</feature>
<dbReference type="Gene3D" id="3.40.980.10">
    <property type="entry name" value="MoaB/Mog-like domain"/>
    <property type="match status" value="1"/>
</dbReference>
<keyword evidence="7" id="KW-0808">Transferase</keyword>
<comment type="cofactor">
    <cofactor evidence="7">
        <name>Mg(2+)</name>
        <dbReference type="ChEBI" id="CHEBI:18420"/>
    </cofactor>
</comment>
<gene>
    <name evidence="10" type="primary">glp</name>
    <name evidence="10" type="ORF">V5S76_04535</name>
</gene>
<dbReference type="EC" id="2.10.1.1" evidence="7"/>
<dbReference type="GeneID" id="88917611"/>
<dbReference type="SUPFAM" id="SSF53218">
    <property type="entry name" value="Molybdenum cofactor biosynthesis proteins"/>
    <property type="match status" value="1"/>
</dbReference>
<comment type="pathway">
    <text evidence="2 7">Cofactor biosynthesis; molybdopterin biosynthesis.</text>
</comment>
<evidence type="ECO:0000256" key="2">
    <source>
        <dbReference type="ARBA" id="ARBA00005046"/>
    </source>
</evidence>
<evidence type="ECO:0000256" key="7">
    <source>
        <dbReference type="RuleBase" id="RU365090"/>
    </source>
</evidence>
<dbReference type="Proteomes" id="UP001372244">
    <property type="component" value="Unassembled WGS sequence"/>
</dbReference>
<dbReference type="PANTHER" id="PTHR10192:SF5">
    <property type="entry name" value="GEPHYRIN"/>
    <property type="match status" value="1"/>
</dbReference>
<keyword evidence="7" id="KW-0479">Metal-binding</keyword>
<dbReference type="Pfam" id="PF00994">
    <property type="entry name" value="MoCF_biosynth"/>
    <property type="match status" value="1"/>
</dbReference>
<evidence type="ECO:0000313" key="10">
    <source>
        <dbReference type="EMBL" id="MEJ4138385.1"/>
    </source>
</evidence>
<keyword evidence="5 7" id="KW-0501">Molybdenum cofactor biosynthesis</keyword>
<dbReference type="SMART" id="SM00852">
    <property type="entry name" value="MoCF_biosynth"/>
    <property type="match status" value="1"/>
</dbReference>
<comment type="function">
    <text evidence="1 7">Catalyzes the insertion of molybdate into adenylated molybdopterin with the concomitant release of AMP.</text>
</comment>
<name>A0ABU8P479_9CORY</name>
<feature type="region of interest" description="Disordered" evidence="8">
    <location>
        <begin position="67"/>
        <end position="95"/>
    </location>
</feature>
<dbReference type="Pfam" id="PF03453">
    <property type="entry name" value="MoeA_N"/>
    <property type="match status" value="1"/>
</dbReference>
<organism evidence="10 11">
    <name type="scientific">Corynebacterium marquesiae</name>
    <dbReference type="NCBI Taxonomy" id="2913503"/>
    <lineage>
        <taxon>Bacteria</taxon>
        <taxon>Bacillati</taxon>
        <taxon>Actinomycetota</taxon>
        <taxon>Actinomycetes</taxon>
        <taxon>Mycobacteriales</taxon>
        <taxon>Corynebacteriaceae</taxon>
        <taxon>Corynebacterium</taxon>
    </lineage>
</organism>
<dbReference type="InterPro" id="IPR036688">
    <property type="entry name" value="MoeA_C_domain_IV_sf"/>
</dbReference>
<evidence type="ECO:0000256" key="5">
    <source>
        <dbReference type="ARBA" id="ARBA00023150"/>
    </source>
</evidence>
<dbReference type="InterPro" id="IPR005111">
    <property type="entry name" value="MoeA_C_domain_IV"/>
</dbReference>
<dbReference type="Gene3D" id="3.90.105.10">
    <property type="entry name" value="Molybdopterin biosynthesis moea protein, domain 2"/>
    <property type="match status" value="1"/>
</dbReference>
<accession>A0ABU8P479</accession>
<keyword evidence="7" id="KW-0460">Magnesium</keyword>
<reference evidence="10 11" key="1">
    <citation type="submission" date="2024-02" db="EMBL/GenBank/DDBJ databases">
        <title>Whole genome sequencing and characterization of Corynebacterium isolated from the ocular surface of dry eye disease sufferers.</title>
        <authorList>
            <person name="Naqvi M."/>
        </authorList>
    </citation>
    <scope>NUCLEOTIDE SEQUENCE [LARGE SCALE GENOMIC DNA]</scope>
    <source>
        <strain evidence="10 11">PCR27</strain>
    </source>
</reference>
<comment type="similarity">
    <text evidence="3 7">Belongs to the MoeA family.</text>
</comment>
<sequence>MRSVDDQLALVTDAATTPEPVRIGISNALGLMCAEQVQANQPLPGFPQAAIDGYAVRAVDIGGERGLRVRRHKDQEEQSTESEEDADSPQPEVERSLPVVGEVPAGSKQPLRLQPKQAVRVYTGAPLPTLADAVLPLEWTDRGRKRVTAHRPVRSGDFVRRVGDDIQPGDVAVSSGTVLGPAQIGLLAAVGRSKVLVYPRPRITIISFGRELVDLDQEPALGQVFDVNSYSLAAAAREAGAEVHRVGIAEGEPRRIREALEKHIARSEVLVISGAVGGAGAEAIREILDDLGDIDTSRVAMHPGSVQGFGLMGEERIPTFLLPSNPVSALVVFEVYIRPLIRLALGKRNAHRRVVRARALNHIDSRPGRRGFIRARLMRDAETADYLVEGLGGAAGAPAHLLAGLSEANAMIRVPEEVTEIRPGDVVDVLFLTQRS</sequence>
<dbReference type="Gene3D" id="2.170.190.11">
    <property type="entry name" value="Molybdopterin biosynthesis moea protein, domain 3"/>
    <property type="match status" value="1"/>
</dbReference>
<dbReference type="CDD" id="cd00887">
    <property type="entry name" value="MoeA"/>
    <property type="match status" value="1"/>
</dbReference>
<proteinExistence type="inferred from homology"/>
<evidence type="ECO:0000256" key="6">
    <source>
        <dbReference type="ARBA" id="ARBA00047317"/>
    </source>
</evidence>
<dbReference type="InterPro" id="IPR036425">
    <property type="entry name" value="MoaB/Mog-like_dom_sf"/>
</dbReference>
<dbReference type="EMBL" id="JBAHUZ010000007">
    <property type="protein sequence ID" value="MEJ4138385.1"/>
    <property type="molecule type" value="Genomic_DNA"/>
</dbReference>
<dbReference type="InterPro" id="IPR038987">
    <property type="entry name" value="MoeA-like"/>
</dbReference>
<comment type="catalytic activity">
    <reaction evidence="6">
        <text>adenylyl-molybdopterin + molybdate = Mo-molybdopterin + AMP + H(+)</text>
        <dbReference type="Rhea" id="RHEA:35047"/>
        <dbReference type="ChEBI" id="CHEBI:15378"/>
        <dbReference type="ChEBI" id="CHEBI:36264"/>
        <dbReference type="ChEBI" id="CHEBI:62727"/>
        <dbReference type="ChEBI" id="CHEBI:71302"/>
        <dbReference type="ChEBI" id="CHEBI:456215"/>
        <dbReference type="EC" id="2.10.1.1"/>
    </reaction>
</comment>
<dbReference type="InterPro" id="IPR036135">
    <property type="entry name" value="MoeA_linker/N_sf"/>
</dbReference>
<keyword evidence="4 7" id="KW-0500">Molybdenum</keyword>
<dbReference type="InterPro" id="IPR001453">
    <property type="entry name" value="MoaB/Mog_dom"/>
</dbReference>
<dbReference type="InterPro" id="IPR005110">
    <property type="entry name" value="MoeA_linker/N"/>
</dbReference>
<evidence type="ECO:0000259" key="9">
    <source>
        <dbReference type="SMART" id="SM00852"/>
    </source>
</evidence>
<keyword evidence="11" id="KW-1185">Reference proteome</keyword>
<evidence type="ECO:0000256" key="3">
    <source>
        <dbReference type="ARBA" id="ARBA00010763"/>
    </source>
</evidence>
<dbReference type="Gene3D" id="2.40.340.10">
    <property type="entry name" value="MoeA, C-terminal, domain IV"/>
    <property type="match status" value="1"/>
</dbReference>
<feature type="domain" description="MoaB/Mog" evidence="9">
    <location>
        <begin position="204"/>
        <end position="343"/>
    </location>
</feature>
<dbReference type="SUPFAM" id="SSF63882">
    <property type="entry name" value="MoeA N-terminal region -like"/>
    <property type="match status" value="1"/>
</dbReference>
<comment type="caution">
    <text evidence="10">The sequence shown here is derived from an EMBL/GenBank/DDBJ whole genome shotgun (WGS) entry which is preliminary data.</text>
</comment>